<gene>
    <name evidence="3" type="ORF">GGQ67_002720</name>
</gene>
<keyword evidence="2" id="KW-0472">Membrane</keyword>
<dbReference type="AlphaFoldDB" id="A0A7W6CQ05"/>
<dbReference type="Proteomes" id="UP000582090">
    <property type="component" value="Unassembled WGS sequence"/>
</dbReference>
<accession>A0A7W6CQ05</accession>
<feature type="transmembrane region" description="Helical" evidence="2">
    <location>
        <begin position="27"/>
        <end position="48"/>
    </location>
</feature>
<keyword evidence="2" id="KW-0812">Transmembrane</keyword>
<evidence type="ECO:0000313" key="3">
    <source>
        <dbReference type="EMBL" id="MBB3965053.1"/>
    </source>
</evidence>
<keyword evidence="4" id="KW-1185">Reference proteome</keyword>
<name>A0A7W6CQ05_9HYPH</name>
<keyword evidence="2" id="KW-1133">Transmembrane helix</keyword>
<protein>
    <recommendedName>
        <fullName evidence="5">Transmembrane protein</fullName>
    </recommendedName>
</protein>
<dbReference type="RefSeq" id="WP_183900644.1">
    <property type="nucleotide sequence ID" value="NZ_JACIDW010000007.1"/>
</dbReference>
<evidence type="ECO:0000313" key="4">
    <source>
        <dbReference type="Proteomes" id="UP000582090"/>
    </source>
</evidence>
<evidence type="ECO:0000256" key="1">
    <source>
        <dbReference type="SAM" id="MobiDB-lite"/>
    </source>
</evidence>
<sequence length="72" mass="7599">MDQAAERPGRLEDTEERMLSEGRRLSVWALIGAAAFVVAMIALAFAVFKSDGPNPDAATSPPAVDRPSSEGP</sequence>
<comment type="caution">
    <text evidence="3">The sequence shown here is derived from an EMBL/GenBank/DDBJ whole genome shotgun (WGS) entry which is preliminary data.</text>
</comment>
<evidence type="ECO:0000256" key="2">
    <source>
        <dbReference type="SAM" id="Phobius"/>
    </source>
</evidence>
<feature type="region of interest" description="Disordered" evidence="1">
    <location>
        <begin position="51"/>
        <end position="72"/>
    </location>
</feature>
<evidence type="ECO:0008006" key="5">
    <source>
        <dbReference type="Google" id="ProtNLM"/>
    </source>
</evidence>
<reference evidence="3 4" key="1">
    <citation type="submission" date="2020-08" db="EMBL/GenBank/DDBJ databases">
        <title>Genomic Encyclopedia of Type Strains, Phase IV (KMG-IV): sequencing the most valuable type-strain genomes for metagenomic binning, comparative biology and taxonomic classification.</title>
        <authorList>
            <person name="Goeker M."/>
        </authorList>
    </citation>
    <scope>NUCLEOTIDE SEQUENCE [LARGE SCALE GENOMIC DNA]</scope>
    <source>
        <strain evidence="3 4">DSM 26575</strain>
    </source>
</reference>
<dbReference type="EMBL" id="JACIDW010000007">
    <property type="protein sequence ID" value="MBB3965053.1"/>
    <property type="molecule type" value="Genomic_DNA"/>
</dbReference>
<proteinExistence type="predicted"/>
<organism evidence="3 4">
    <name type="scientific">Rhizobium metallidurans</name>
    <dbReference type="NCBI Taxonomy" id="1265931"/>
    <lineage>
        <taxon>Bacteria</taxon>
        <taxon>Pseudomonadati</taxon>
        <taxon>Pseudomonadota</taxon>
        <taxon>Alphaproteobacteria</taxon>
        <taxon>Hyphomicrobiales</taxon>
        <taxon>Rhizobiaceae</taxon>
        <taxon>Rhizobium/Agrobacterium group</taxon>
        <taxon>Rhizobium</taxon>
    </lineage>
</organism>